<dbReference type="Gene3D" id="3.40.50.12580">
    <property type="match status" value="1"/>
</dbReference>
<keyword evidence="4" id="KW-0808">Transferase</keyword>
<evidence type="ECO:0000313" key="8">
    <source>
        <dbReference type="EMBL" id="MBD8028601.1"/>
    </source>
</evidence>
<dbReference type="SUPFAM" id="SSF53448">
    <property type="entry name" value="Nucleotide-diphospho-sugar transferases"/>
    <property type="match status" value="1"/>
</dbReference>
<comment type="caution">
    <text evidence="8">The sequence shown here is derived from an EMBL/GenBank/DDBJ whole genome shotgun (WGS) entry which is preliminary data.</text>
</comment>
<dbReference type="Pfam" id="PF04464">
    <property type="entry name" value="Glyphos_transf"/>
    <property type="match status" value="1"/>
</dbReference>
<dbReference type="RefSeq" id="WP_191708995.1">
    <property type="nucleotide sequence ID" value="NZ_JACSQA010000047.1"/>
</dbReference>
<dbReference type="InterPro" id="IPR007554">
    <property type="entry name" value="Glycerophosphate_synth"/>
</dbReference>
<dbReference type="EMBL" id="JACSQA010000047">
    <property type="protein sequence ID" value="MBD8028601.1"/>
    <property type="molecule type" value="Genomic_DNA"/>
</dbReference>
<dbReference type="CDD" id="cd00761">
    <property type="entry name" value="Glyco_tranf_GTA_type"/>
    <property type="match status" value="1"/>
</dbReference>
<dbReference type="SUPFAM" id="SSF53756">
    <property type="entry name" value="UDP-Glycosyltransferase/glycogen phosphorylase"/>
    <property type="match status" value="1"/>
</dbReference>
<dbReference type="PANTHER" id="PTHR37316:SF3">
    <property type="entry name" value="TEICHOIC ACID GLYCEROL-PHOSPHATE TRANSFERASE"/>
    <property type="match status" value="1"/>
</dbReference>
<dbReference type="Gene3D" id="3.40.50.11820">
    <property type="match status" value="1"/>
</dbReference>
<evidence type="ECO:0000256" key="4">
    <source>
        <dbReference type="ARBA" id="ARBA00022679"/>
    </source>
</evidence>
<proteinExistence type="inferred from homology"/>
<reference evidence="8 9" key="1">
    <citation type="submission" date="2020-08" db="EMBL/GenBank/DDBJ databases">
        <title>A Genomic Blueprint of the Chicken Gut Microbiome.</title>
        <authorList>
            <person name="Gilroy R."/>
            <person name="Ravi A."/>
            <person name="Getino M."/>
            <person name="Pursley I."/>
            <person name="Horton D.L."/>
            <person name="Alikhan N.-F."/>
            <person name="Baker D."/>
            <person name="Gharbi K."/>
            <person name="Hall N."/>
            <person name="Watson M."/>
            <person name="Adriaenssens E.M."/>
            <person name="Foster-Nyarko E."/>
            <person name="Jarju S."/>
            <person name="Secka A."/>
            <person name="Antonio M."/>
            <person name="Oren A."/>
            <person name="Chaudhuri R."/>
            <person name="La Ragione R.M."/>
            <person name="Hildebrand F."/>
            <person name="Pallen M.J."/>
        </authorList>
    </citation>
    <scope>NUCLEOTIDE SEQUENCE [LARGE SCALE GENOMIC DNA]</scope>
    <source>
        <strain evidence="8 9">Re31</strain>
    </source>
</reference>
<keyword evidence="5" id="KW-0777">Teichoic acid biosynthesis</keyword>
<evidence type="ECO:0000256" key="3">
    <source>
        <dbReference type="ARBA" id="ARBA00022475"/>
    </source>
</evidence>
<accession>A0ABR8XH98</accession>
<organism evidence="8 9">
    <name type="scientific">Ureibacillus galli</name>
    <dbReference type="NCBI Taxonomy" id="2762222"/>
    <lineage>
        <taxon>Bacteria</taxon>
        <taxon>Bacillati</taxon>
        <taxon>Bacillota</taxon>
        <taxon>Bacilli</taxon>
        <taxon>Bacillales</taxon>
        <taxon>Caryophanaceae</taxon>
        <taxon>Ureibacillus</taxon>
    </lineage>
</organism>
<dbReference type="InterPro" id="IPR051612">
    <property type="entry name" value="Teichoic_Acid_Biosynth"/>
</dbReference>
<comment type="subcellular location">
    <subcellularLocation>
        <location evidence="1">Cell membrane</location>
        <topology evidence="1">Peripheral membrane protein</topology>
    </subcellularLocation>
</comment>
<evidence type="ECO:0000256" key="2">
    <source>
        <dbReference type="ARBA" id="ARBA00010488"/>
    </source>
</evidence>
<comment type="similarity">
    <text evidence="2">Belongs to the CDP-glycerol glycerophosphotransferase family.</text>
</comment>
<feature type="domain" description="Glycosyltransferase 2-like" evidence="7">
    <location>
        <begin position="6"/>
        <end position="170"/>
    </location>
</feature>
<keyword evidence="9" id="KW-1185">Reference proteome</keyword>
<evidence type="ECO:0000256" key="5">
    <source>
        <dbReference type="ARBA" id="ARBA00022944"/>
    </source>
</evidence>
<evidence type="ECO:0000256" key="6">
    <source>
        <dbReference type="ARBA" id="ARBA00023136"/>
    </source>
</evidence>
<dbReference type="InterPro" id="IPR043149">
    <property type="entry name" value="TagF_N"/>
</dbReference>
<gene>
    <name evidence="8" type="ORF">H9636_18360</name>
</gene>
<evidence type="ECO:0000259" key="7">
    <source>
        <dbReference type="Pfam" id="PF00535"/>
    </source>
</evidence>
<dbReference type="Proteomes" id="UP000640930">
    <property type="component" value="Unassembled WGS sequence"/>
</dbReference>
<dbReference type="InterPro" id="IPR001173">
    <property type="entry name" value="Glyco_trans_2-like"/>
</dbReference>
<keyword evidence="3" id="KW-1003">Cell membrane</keyword>
<keyword evidence="6" id="KW-0472">Membrane</keyword>
<evidence type="ECO:0000256" key="1">
    <source>
        <dbReference type="ARBA" id="ARBA00004202"/>
    </source>
</evidence>
<dbReference type="Pfam" id="PF00535">
    <property type="entry name" value="Glycos_transf_2"/>
    <property type="match status" value="1"/>
</dbReference>
<sequence length="718" mass="84975">MRFDVSVIIPTYNVEQYIYDALYSIANQTFNGEIEVIVVDDCSTDQTIKIVQKFNYNGKFHLKLFKQEKNMRQGTARNRGITEASGKYIFFLDGDDLLHEEAIEKMYKKAEENAYDFVVCDWIYFNPDGQFKYVNIDKFMFNDELSGKHCEKLLEAITYFTVNKLYNREFLVNNHIKYGEGYIYEDYEFYVEVAQKANKIGIIHNPLYQVRVNTNSTTKTNRKSMIHVESLIKAVESTINKFNPRWEESYYQLYRYIIRKTLSYIHERAPKGVKRETLKKIIQILNNKNKNYYIPNTATIINSLYFRKKLVQNGKLNNILLIDSLNRKTKFKKALTKVLNLRKTSSWKNLYTKIIQKRTSRLPIQNNFILFLGFDHRYEGNSKYLFDYLIRNNPQQYTILFTTKDENIPKEQRVSPYSKEFYYALSQAKIVIAESWVPLKFTKKDGQKWIQLWHGTPFKKMLFDSHERIISSNNIYHKKNKHADITRWDYLLSDSKIGLEKLSSSFAFPKHNILNFGYPRVQWLKENSNNEELIKQIKKQLSVPINKKIVLYVPTWRDYNYKTNDFDLSYELNVQKLQKLLGDDYVILNKNHHFNSKNNDHIHLHDVQNLILISDIMISDYSSVIFDGLTINKPFYLFINDFEKYSNSRGVYEDILNLLKPFCIDNEVDLAKKIQSLGSTYPLDSYQKAKENLTNNKMISSNEALQNKLDEIMNSTIG</sequence>
<evidence type="ECO:0000313" key="9">
    <source>
        <dbReference type="Proteomes" id="UP000640930"/>
    </source>
</evidence>
<dbReference type="InterPro" id="IPR029044">
    <property type="entry name" value="Nucleotide-diphossugar_trans"/>
</dbReference>
<dbReference type="PANTHER" id="PTHR37316">
    <property type="entry name" value="TEICHOIC ACID GLYCEROL-PHOSPHATE PRIMASE"/>
    <property type="match status" value="1"/>
</dbReference>
<protein>
    <submittedName>
        <fullName evidence="8">CDP-glycerol glycerophosphotransferase family protein</fullName>
    </submittedName>
</protein>
<name>A0ABR8XH98_9BACL</name>
<dbReference type="Gene3D" id="3.90.550.10">
    <property type="entry name" value="Spore Coat Polysaccharide Biosynthesis Protein SpsA, Chain A"/>
    <property type="match status" value="1"/>
</dbReference>
<dbReference type="InterPro" id="IPR043148">
    <property type="entry name" value="TagF_C"/>
</dbReference>